<evidence type="ECO:0000313" key="8">
    <source>
        <dbReference type="Proteomes" id="UP001595710"/>
    </source>
</evidence>
<comment type="caution">
    <text evidence="7">The sequence shown here is derived from an EMBL/GenBank/DDBJ whole genome shotgun (WGS) entry which is preliminary data.</text>
</comment>
<evidence type="ECO:0000259" key="6">
    <source>
        <dbReference type="PROSITE" id="PS51007"/>
    </source>
</evidence>
<name>A0ABV7WVV4_9GAMM</name>
<keyword evidence="3 4" id="KW-0408">Iron</keyword>
<evidence type="ECO:0000256" key="2">
    <source>
        <dbReference type="ARBA" id="ARBA00022723"/>
    </source>
</evidence>
<feature type="domain" description="Cytochrome c" evidence="6">
    <location>
        <begin position="184"/>
        <end position="291"/>
    </location>
</feature>
<dbReference type="InterPro" id="IPR036909">
    <property type="entry name" value="Cyt_c-like_dom_sf"/>
</dbReference>
<dbReference type="Gene3D" id="1.10.760.10">
    <property type="entry name" value="Cytochrome c-like domain"/>
    <property type="match status" value="1"/>
</dbReference>
<keyword evidence="8" id="KW-1185">Reference proteome</keyword>
<keyword evidence="5" id="KW-1133">Transmembrane helix</keyword>
<evidence type="ECO:0000256" key="1">
    <source>
        <dbReference type="ARBA" id="ARBA00022617"/>
    </source>
</evidence>
<dbReference type="PANTHER" id="PTHR35008">
    <property type="entry name" value="BLL4482 PROTEIN-RELATED"/>
    <property type="match status" value="1"/>
</dbReference>
<sequence length="293" mass="32112">MSLTKKIIFGLLAFGFTGLAVVLLVGLNVEERPKITVAGNAQNGATLLQTAGCYACHTQAESANGVYAGGAALVSPFGNFYAPNITSSKQHGIGDWDIVTFERALRQGVNPNGQSYYPAFPFMSYRSLTDQDVADLFAALQQVEAVEKDHRDHEVGFPFNIRLGLKPWRWLFSTVKPLKIDQTTSVGRGRYLVDAVAHCGECHTPRNSLGAPIPPYLGGADLNGDWAPPITARAFEQMEWTKDDLVYFLEDGMLPDGDFIGSSMVEVIEHGTSNMPFEDREAIADYLFSLVQR</sequence>
<keyword evidence="5" id="KW-0472">Membrane</keyword>
<dbReference type="PANTHER" id="PTHR35008:SF8">
    <property type="entry name" value="ALCOHOL DEHYDROGENASE CYTOCHROME C SUBUNIT"/>
    <property type="match status" value="1"/>
</dbReference>
<reference evidence="8" key="1">
    <citation type="journal article" date="2019" name="Int. J. Syst. Evol. Microbiol.">
        <title>The Global Catalogue of Microorganisms (GCM) 10K type strain sequencing project: providing services to taxonomists for standard genome sequencing and annotation.</title>
        <authorList>
            <consortium name="The Broad Institute Genomics Platform"/>
            <consortium name="The Broad Institute Genome Sequencing Center for Infectious Disease"/>
            <person name="Wu L."/>
            <person name="Ma J."/>
        </authorList>
    </citation>
    <scope>NUCLEOTIDE SEQUENCE [LARGE SCALE GENOMIC DNA]</scope>
    <source>
        <strain evidence="8">CECT 8288</strain>
    </source>
</reference>
<dbReference type="InterPro" id="IPR009056">
    <property type="entry name" value="Cyt_c-like_dom"/>
</dbReference>
<feature type="transmembrane region" description="Helical" evidence="5">
    <location>
        <begin position="7"/>
        <end position="27"/>
    </location>
</feature>
<feature type="domain" description="Cytochrome c" evidence="6">
    <location>
        <begin position="39"/>
        <end position="144"/>
    </location>
</feature>
<accession>A0ABV7WVV4</accession>
<dbReference type="SUPFAM" id="SSF46626">
    <property type="entry name" value="Cytochrome c"/>
    <property type="match status" value="2"/>
</dbReference>
<evidence type="ECO:0000256" key="3">
    <source>
        <dbReference type="ARBA" id="ARBA00023004"/>
    </source>
</evidence>
<evidence type="ECO:0000256" key="5">
    <source>
        <dbReference type="SAM" id="Phobius"/>
    </source>
</evidence>
<evidence type="ECO:0000256" key="4">
    <source>
        <dbReference type="PROSITE-ProRule" id="PRU00433"/>
    </source>
</evidence>
<dbReference type="RefSeq" id="WP_290280124.1">
    <property type="nucleotide sequence ID" value="NZ_JAUFQI010000001.1"/>
</dbReference>
<dbReference type="Pfam" id="PF00034">
    <property type="entry name" value="Cytochrom_C"/>
    <property type="match status" value="1"/>
</dbReference>
<dbReference type="InterPro" id="IPR051459">
    <property type="entry name" value="Cytochrome_c-type_DH"/>
</dbReference>
<protein>
    <submittedName>
        <fullName evidence="7">C-type cytochrome</fullName>
    </submittedName>
</protein>
<evidence type="ECO:0000313" key="7">
    <source>
        <dbReference type="EMBL" id="MFC3703019.1"/>
    </source>
</evidence>
<dbReference type="PROSITE" id="PS51007">
    <property type="entry name" value="CYTC"/>
    <property type="match status" value="2"/>
</dbReference>
<organism evidence="7 8">
    <name type="scientific">Reinekea marina</name>
    <dbReference type="NCBI Taxonomy" id="1310421"/>
    <lineage>
        <taxon>Bacteria</taxon>
        <taxon>Pseudomonadati</taxon>
        <taxon>Pseudomonadota</taxon>
        <taxon>Gammaproteobacteria</taxon>
        <taxon>Oceanospirillales</taxon>
        <taxon>Saccharospirillaceae</taxon>
        <taxon>Reinekea</taxon>
    </lineage>
</organism>
<proteinExistence type="predicted"/>
<dbReference type="Proteomes" id="UP001595710">
    <property type="component" value="Unassembled WGS sequence"/>
</dbReference>
<dbReference type="EMBL" id="JBHRYN010000069">
    <property type="protein sequence ID" value="MFC3703019.1"/>
    <property type="molecule type" value="Genomic_DNA"/>
</dbReference>
<gene>
    <name evidence="7" type="ORF">ACFOND_15415</name>
</gene>
<keyword evidence="5" id="KW-0812">Transmembrane</keyword>
<keyword evidence="2 4" id="KW-0479">Metal-binding</keyword>
<keyword evidence="1 4" id="KW-0349">Heme</keyword>